<dbReference type="Proteomes" id="UP000179934">
    <property type="component" value="Unassembled WGS sequence"/>
</dbReference>
<evidence type="ECO:0000313" key="3">
    <source>
        <dbReference type="Proteomes" id="UP000179934"/>
    </source>
</evidence>
<dbReference type="AlphaFoldDB" id="A0A1S2CZQ1"/>
<dbReference type="OrthoDB" id="6400575at2"/>
<dbReference type="GeneID" id="58921733"/>
<protein>
    <recommendedName>
        <fullName evidence="4">DUF1496 domain-containing protein</fullName>
    </recommendedName>
</protein>
<accession>A0A1S2CZQ1</accession>
<sequence>MRNLLFCLLAAFWLAPASATPKATVSGESVSPGLVLPLGALPERVCWFADQKYSEGGRILQGDIWLECGPLNDLESNGPLAWRSPAMVLPATRGAKDQKTISVGQ</sequence>
<feature type="chain" id="PRO_5010295011" description="DUF1496 domain-containing protein" evidence="1">
    <location>
        <begin position="20"/>
        <end position="105"/>
    </location>
</feature>
<feature type="signal peptide" evidence="1">
    <location>
        <begin position="1"/>
        <end position="19"/>
    </location>
</feature>
<comment type="caution">
    <text evidence="2">The sequence shown here is derived from an EMBL/GenBank/DDBJ whole genome shotgun (WGS) entry which is preliminary data.</text>
</comment>
<reference evidence="2 3" key="1">
    <citation type="submission" date="2016-09" db="EMBL/GenBank/DDBJ databases">
        <title>Draft Genome Sequence of Aeromonas sobria Strain 08005, Isolated from Sick Rana catesbeiana.</title>
        <authorList>
            <person name="Yang Q."/>
        </authorList>
    </citation>
    <scope>NUCLEOTIDE SEQUENCE [LARGE SCALE GENOMIC DNA]</scope>
    <source>
        <strain evidence="2 3">08005</strain>
    </source>
</reference>
<dbReference type="EMBL" id="MKFU01000007">
    <property type="protein sequence ID" value="OHY94180.1"/>
    <property type="molecule type" value="Genomic_DNA"/>
</dbReference>
<gene>
    <name evidence="2" type="ORF">BJD16_11095</name>
</gene>
<organism evidence="2 3">
    <name type="scientific">Aeromonas sobria</name>
    <dbReference type="NCBI Taxonomy" id="646"/>
    <lineage>
        <taxon>Bacteria</taxon>
        <taxon>Pseudomonadati</taxon>
        <taxon>Pseudomonadota</taxon>
        <taxon>Gammaproteobacteria</taxon>
        <taxon>Aeromonadales</taxon>
        <taxon>Aeromonadaceae</taxon>
        <taxon>Aeromonas</taxon>
    </lineage>
</organism>
<keyword evidence="1" id="KW-0732">Signal</keyword>
<evidence type="ECO:0008006" key="4">
    <source>
        <dbReference type="Google" id="ProtNLM"/>
    </source>
</evidence>
<evidence type="ECO:0000256" key="1">
    <source>
        <dbReference type="SAM" id="SignalP"/>
    </source>
</evidence>
<dbReference type="Pfam" id="PF07383">
    <property type="entry name" value="DUF1496"/>
    <property type="match status" value="1"/>
</dbReference>
<proteinExistence type="predicted"/>
<name>A0A1S2CZQ1_AERSO</name>
<dbReference type="InterPro" id="IPR009971">
    <property type="entry name" value="DUF1496"/>
</dbReference>
<evidence type="ECO:0000313" key="2">
    <source>
        <dbReference type="EMBL" id="OHY94180.1"/>
    </source>
</evidence>
<dbReference type="RefSeq" id="WP_042019812.1">
    <property type="nucleotide sequence ID" value="NZ_CDBW01000015.1"/>
</dbReference>